<dbReference type="Pfam" id="PF02597">
    <property type="entry name" value="ThiS"/>
    <property type="match status" value="1"/>
</dbReference>
<dbReference type="RefSeq" id="WP_307905634.1">
    <property type="nucleotide sequence ID" value="NZ_AP027060.1"/>
</dbReference>
<keyword evidence="1" id="KW-0614">Plasmid</keyword>
<sequence>MEIVINGEKRLLLEEISVENLIFLLKLNKNSILVELNLEIIKKYEWENTIISEGDSVEIITFMGGG</sequence>
<evidence type="ECO:0000313" key="1">
    <source>
        <dbReference type="EMBL" id="BDU51552.1"/>
    </source>
</evidence>
<geneLocation type="plasmid" evidence="1 2">
    <name>pHIC</name>
</geneLocation>
<dbReference type="InterPro" id="IPR003749">
    <property type="entry name" value="ThiS/MoaD-like"/>
</dbReference>
<dbReference type="PANTHER" id="PTHR34472">
    <property type="entry name" value="SULFUR CARRIER PROTEIN THIS"/>
    <property type="match status" value="1"/>
</dbReference>
<dbReference type="InterPro" id="IPR010035">
    <property type="entry name" value="Thi_S"/>
</dbReference>
<dbReference type="AlphaFoldDB" id="A0AAU9DNA8"/>
<dbReference type="InterPro" id="IPR012675">
    <property type="entry name" value="Beta-grasp_dom_sf"/>
</dbReference>
<evidence type="ECO:0000313" key="2">
    <source>
        <dbReference type="Proteomes" id="UP001321582"/>
    </source>
</evidence>
<dbReference type="NCBIfam" id="TIGR01683">
    <property type="entry name" value="thiS"/>
    <property type="match status" value="1"/>
</dbReference>
<dbReference type="CDD" id="cd00565">
    <property type="entry name" value="Ubl_ThiS"/>
    <property type="match status" value="1"/>
</dbReference>
<dbReference type="SUPFAM" id="SSF54285">
    <property type="entry name" value="MoaD/ThiS"/>
    <property type="match status" value="1"/>
</dbReference>
<proteinExistence type="predicted"/>
<dbReference type="PANTHER" id="PTHR34472:SF1">
    <property type="entry name" value="SULFUR CARRIER PROTEIN THIS"/>
    <property type="match status" value="1"/>
</dbReference>
<dbReference type="KEGG" id="haby:HLVA_21210"/>
<dbReference type="InterPro" id="IPR016155">
    <property type="entry name" value="Mopterin_synth/thiamin_S_b"/>
</dbReference>
<reference evidence="1 2" key="1">
    <citation type="submission" date="2022-11" db="EMBL/GenBank/DDBJ databases">
        <title>Haliovirga abyssi gen. nov., sp. nov., a mesophilic fermentative bacterium isolated from the Iheya North hydrothermal field and the proposal of Haliovirgaceae fam. nov.</title>
        <authorList>
            <person name="Miyazaki U."/>
            <person name="Tame A."/>
            <person name="Miyazaki J."/>
            <person name="Takai K."/>
            <person name="Sawayama S."/>
            <person name="Kitajima M."/>
            <person name="Okamoto A."/>
            <person name="Nakagawa S."/>
        </authorList>
    </citation>
    <scope>NUCLEOTIDE SEQUENCE [LARGE SCALE GENOMIC DNA]</scope>
    <source>
        <strain evidence="1 2">IC12</strain>
        <plasmid evidence="1 2">pHIC</plasmid>
    </source>
</reference>
<keyword evidence="2" id="KW-1185">Reference proteome</keyword>
<dbReference type="Gene3D" id="3.10.20.30">
    <property type="match status" value="1"/>
</dbReference>
<gene>
    <name evidence="1" type="primary">thiS</name>
    <name evidence="1" type="ORF">HLVA_21210</name>
</gene>
<organism evidence="1 2">
    <name type="scientific">Haliovirga abyssi</name>
    <dbReference type="NCBI Taxonomy" id="2996794"/>
    <lineage>
        <taxon>Bacteria</taxon>
        <taxon>Fusobacteriati</taxon>
        <taxon>Fusobacteriota</taxon>
        <taxon>Fusobacteriia</taxon>
        <taxon>Fusobacteriales</taxon>
        <taxon>Haliovirgaceae</taxon>
        <taxon>Haliovirga</taxon>
    </lineage>
</organism>
<protein>
    <submittedName>
        <fullName evidence="1">Thiamine biosynthesis protein ThiS</fullName>
    </submittedName>
</protein>
<accession>A0AAU9DNA8</accession>
<dbReference type="EMBL" id="AP027060">
    <property type="protein sequence ID" value="BDU51552.1"/>
    <property type="molecule type" value="Genomic_DNA"/>
</dbReference>
<name>A0AAU9DNA8_9FUSO</name>
<dbReference type="Proteomes" id="UP001321582">
    <property type="component" value="Plasmid pHIC"/>
</dbReference>